<comment type="caution">
    <text evidence="5">The sequence shown here is derived from an EMBL/GenBank/DDBJ whole genome shotgun (WGS) entry which is preliminary data.</text>
</comment>
<feature type="compositionally biased region" description="Low complexity" evidence="2">
    <location>
        <begin position="729"/>
        <end position="748"/>
    </location>
</feature>
<dbReference type="SUPFAM" id="SSF54373">
    <property type="entry name" value="FAD-linked reductases, C-terminal domain"/>
    <property type="match status" value="1"/>
</dbReference>
<dbReference type="InterPro" id="IPR036188">
    <property type="entry name" value="FAD/NAD-bd_sf"/>
</dbReference>
<feature type="signal peptide" evidence="3">
    <location>
        <begin position="1"/>
        <end position="21"/>
    </location>
</feature>
<dbReference type="PANTHER" id="PTHR11552">
    <property type="entry name" value="GLUCOSE-METHANOL-CHOLINE GMC OXIDOREDUCTASE"/>
    <property type="match status" value="1"/>
</dbReference>
<dbReference type="Gene3D" id="3.30.560.10">
    <property type="entry name" value="Glucose Oxidase, domain 3"/>
    <property type="match status" value="1"/>
</dbReference>
<proteinExistence type="inferred from homology"/>
<dbReference type="InterPro" id="IPR000172">
    <property type="entry name" value="GMC_OxRdtase_N"/>
</dbReference>
<reference evidence="5 6" key="1">
    <citation type="journal article" date="2024" name="J. Plant Pathol.">
        <title>Sequence and assembly of the genome of Seiridium unicorne, isolate CBS 538.82, causal agent of cypress canker disease.</title>
        <authorList>
            <person name="Scali E."/>
            <person name="Rocca G.D."/>
            <person name="Danti R."/>
            <person name="Garbelotto M."/>
            <person name="Barberini S."/>
            <person name="Baroncelli R."/>
            <person name="Emiliani G."/>
        </authorList>
    </citation>
    <scope>NUCLEOTIDE SEQUENCE [LARGE SCALE GENOMIC DNA]</scope>
    <source>
        <strain evidence="5 6">BM-138-508</strain>
    </source>
</reference>
<feature type="region of interest" description="Disordered" evidence="2">
    <location>
        <begin position="679"/>
        <end position="757"/>
    </location>
</feature>
<gene>
    <name evidence="5" type="ORF">SUNI508_07930</name>
</gene>
<protein>
    <submittedName>
        <fullName evidence="5">GMC oxidoreductase-domain-containing protein</fullName>
    </submittedName>
</protein>
<dbReference type="Pfam" id="PF00732">
    <property type="entry name" value="GMC_oxred_N"/>
    <property type="match status" value="1"/>
</dbReference>
<dbReference type="PROSITE" id="PS00624">
    <property type="entry name" value="GMC_OXRED_2"/>
    <property type="match status" value="1"/>
</dbReference>
<accession>A0ABR2UVF8</accession>
<feature type="compositionally biased region" description="Gly residues" evidence="2">
    <location>
        <begin position="700"/>
        <end position="711"/>
    </location>
</feature>
<dbReference type="InterPro" id="IPR012132">
    <property type="entry name" value="GMC_OxRdtase"/>
</dbReference>
<keyword evidence="6" id="KW-1185">Reference proteome</keyword>
<dbReference type="InterPro" id="IPR007867">
    <property type="entry name" value="GMC_OxRtase_C"/>
</dbReference>
<dbReference type="Gene3D" id="3.50.50.60">
    <property type="entry name" value="FAD/NAD(P)-binding domain"/>
    <property type="match status" value="1"/>
</dbReference>
<evidence type="ECO:0000256" key="3">
    <source>
        <dbReference type="SAM" id="SignalP"/>
    </source>
</evidence>
<dbReference type="PANTHER" id="PTHR11552:SF115">
    <property type="entry name" value="DEHYDROGENASE XPTC-RELATED"/>
    <property type="match status" value="1"/>
</dbReference>
<evidence type="ECO:0000259" key="4">
    <source>
        <dbReference type="PROSITE" id="PS00624"/>
    </source>
</evidence>
<evidence type="ECO:0000313" key="5">
    <source>
        <dbReference type="EMBL" id="KAK9418673.1"/>
    </source>
</evidence>
<dbReference type="EMBL" id="JARVKF010000363">
    <property type="protein sequence ID" value="KAK9418673.1"/>
    <property type="molecule type" value="Genomic_DNA"/>
</dbReference>
<dbReference type="Pfam" id="PF05199">
    <property type="entry name" value="GMC_oxred_C"/>
    <property type="match status" value="1"/>
</dbReference>
<feature type="chain" id="PRO_5045712997" evidence="3">
    <location>
        <begin position="22"/>
        <end position="757"/>
    </location>
</feature>
<evidence type="ECO:0000256" key="1">
    <source>
        <dbReference type="ARBA" id="ARBA00010790"/>
    </source>
</evidence>
<keyword evidence="3" id="KW-0732">Signal</keyword>
<feature type="domain" description="Glucose-methanol-choline oxidoreductase N-terminal" evidence="4">
    <location>
        <begin position="310"/>
        <end position="324"/>
    </location>
</feature>
<name>A0ABR2UVF8_9PEZI</name>
<comment type="similarity">
    <text evidence="1">Belongs to the GMC oxidoreductase family.</text>
</comment>
<evidence type="ECO:0000256" key="2">
    <source>
        <dbReference type="SAM" id="MobiDB-lite"/>
    </source>
</evidence>
<feature type="region of interest" description="Disordered" evidence="2">
    <location>
        <begin position="619"/>
        <end position="655"/>
    </location>
</feature>
<organism evidence="5 6">
    <name type="scientific">Seiridium unicorne</name>
    <dbReference type="NCBI Taxonomy" id="138068"/>
    <lineage>
        <taxon>Eukaryota</taxon>
        <taxon>Fungi</taxon>
        <taxon>Dikarya</taxon>
        <taxon>Ascomycota</taxon>
        <taxon>Pezizomycotina</taxon>
        <taxon>Sordariomycetes</taxon>
        <taxon>Xylariomycetidae</taxon>
        <taxon>Amphisphaeriales</taxon>
        <taxon>Sporocadaceae</taxon>
        <taxon>Seiridium</taxon>
    </lineage>
</organism>
<sequence length="757" mass="78643">MLSPRSAQLCALLGFSALSQGLLLDPATIKENLLASYDYVIVGAGPAGLVVANRLTQDANINVLVLEAGPMDSREAGIMFPSNIGSEIQSQYNWNLTTVAQTSMDGATRQYPQGHAVAGGTILNGMIWTRGTQADYDAWKTLGNEGWGWDDMLPYFQRIEAFTNNLASTEGHTVALSPDSSIYGQSGPVQIGYGEYFYSQFNNFLEGNIELGLDLVNDTSGGNNVGVTVPPSSLSYTNQSRCDARAAYLDNAIDRTNLHIAPEQRVTQLILNRGDGTSDPIAEGVQFVSSLDASQVLNITATREVILSAGAIWTPTLLQVSGIGPSAVLGGLGIETIVDLPGVGNNLHDHGMLSSDYAYSSAGLFTRNNLTGTTLDAALDEYYNNRTGPLTATLIESVGYLPLSMLSDTWEALISNLTAADPNTYLPSDTPDEVRTGYAASYAATVQSIGSTTEGVVEIMSNSVGTIQVTSQRPLSRGYVRPTSASILDGVQLDPRFCSNPFDRDVVVMGLEWNARLIQTAAMQKLAPAPDASLTSGDQTQLQGVVNSGLGTEFHPCGTTAMMPRESGGVVDTTLSVYGVQKLRSVNSGSIPLIPSAHLQAAVYALAEKAADAIIAAQSADTSTDPPPATSTDAAASPTSTEAAADPTSTDVTTSAETVVATTVVDTTAATTVVAPTAAADDAAATDAATPTAAARSGPTGLGGDLSGNGGSTTNRLGSGEKLVSNPDSYTSSTTTSAEPTATASSKSKCQKQSFTA</sequence>
<dbReference type="Proteomes" id="UP001408356">
    <property type="component" value="Unassembled WGS sequence"/>
</dbReference>
<dbReference type="SUPFAM" id="SSF51905">
    <property type="entry name" value="FAD/NAD(P)-binding domain"/>
    <property type="match status" value="1"/>
</dbReference>
<evidence type="ECO:0000313" key="6">
    <source>
        <dbReference type="Proteomes" id="UP001408356"/>
    </source>
</evidence>
<feature type="compositionally biased region" description="Low complexity" evidence="2">
    <location>
        <begin position="679"/>
        <end position="699"/>
    </location>
</feature>